<accession>A0A9E3ZUU1</accession>
<proteinExistence type="predicted"/>
<gene>
    <name evidence="1" type="ORF">K8V42_04885</name>
</gene>
<reference evidence="1" key="2">
    <citation type="submission" date="2021-11" db="EMBL/GenBank/DDBJ databases">
        <authorList>
            <person name="Gilroy R."/>
        </authorList>
    </citation>
    <scope>NUCLEOTIDE SEQUENCE</scope>
    <source>
        <strain evidence="1">150</strain>
    </source>
</reference>
<dbReference type="Proteomes" id="UP000813384">
    <property type="component" value="Unassembled WGS sequence"/>
</dbReference>
<evidence type="ECO:0000313" key="2">
    <source>
        <dbReference type="Proteomes" id="UP000813384"/>
    </source>
</evidence>
<sequence>MAQRRMFSKDITTSDIFVDMPSSSQLLYFHLGMEADDDGFLGNARMLSRAYGMNNDDLKLLEAKGFVITFQTGVTVIKDWKINNQIRKDRHKPTIYQQEKKLLTVDVNGSYLIGNQTATIQQPSDNQTGVSSATQYSIGKDSIGKDSKDILSNKSDKVNHQENFNRLWELYPKGKKQGKDKAFISYKKAIKEGITDKVIETAIENYKKQIAIQQTELQFIKQGSTWFNQKCWNDEYITEGVNGSKSWDEEAYANSFITEAEPIEDTSEYSLDELPF</sequence>
<dbReference type="AlphaFoldDB" id="A0A9E3ZUU1"/>
<evidence type="ECO:0000313" key="1">
    <source>
        <dbReference type="EMBL" id="MCC9273607.1"/>
    </source>
</evidence>
<protein>
    <submittedName>
        <fullName evidence="1">DNA replication protein</fullName>
    </submittedName>
</protein>
<organism evidence="1 2">
    <name type="scientific">Enterococcus aquimarinus</name>
    <dbReference type="NCBI Taxonomy" id="328396"/>
    <lineage>
        <taxon>Bacteria</taxon>
        <taxon>Bacillati</taxon>
        <taxon>Bacillota</taxon>
        <taxon>Bacilli</taxon>
        <taxon>Lactobacillales</taxon>
        <taxon>Enterococcaceae</taxon>
        <taxon>Enterococcus</taxon>
    </lineage>
</organism>
<dbReference type="EMBL" id="JAJJVO010000076">
    <property type="protein sequence ID" value="MCC9273607.1"/>
    <property type="molecule type" value="Genomic_DNA"/>
</dbReference>
<name>A0A9E3ZUU1_9ENTE</name>
<reference evidence="1" key="1">
    <citation type="journal article" date="2021" name="PeerJ">
        <title>Extensive microbial diversity within the chicken gut microbiome revealed by metagenomics and culture.</title>
        <authorList>
            <person name="Gilroy R."/>
            <person name="Ravi A."/>
            <person name="Getino M."/>
            <person name="Pursley I."/>
            <person name="Horton D.L."/>
            <person name="Alikhan N.F."/>
            <person name="Baker D."/>
            <person name="Gharbi K."/>
            <person name="Hall N."/>
            <person name="Watson M."/>
            <person name="Adriaenssens E.M."/>
            <person name="Foster-Nyarko E."/>
            <person name="Jarju S."/>
            <person name="Secka A."/>
            <person name="Antonio M."/>
            <person name="Oren A."/>
            <person name="Chaudhuri R.R."/>
            <person name="La Ragione R."/>
            <person name="Hildebrand F."/>
            <person name="Pallen M.J."/>
        </authorList>
    </citation>
    <scope>NUCLEOTIDE SEQUENCE</scope>
    <source>
        <strain evidence="1">150</strain>
    </source>
</reference>
<comment type="caution">
    <text evidence="1">The sequence shown here is derived from an EMBL/GenBank/DDBJ whole genome shotgun (WGS) entry which is preliminary data.</text>
</comment>